<proteinExistence type="predicted"/>
<name>A0ABS6QZQ0_9PSED</name>
<accession>A0ABS6QZQ0</accession>
<reference evidence="2" key="1">
    <citation type="submission" date="2021-06" db="EMBL/GenBank/DDBJ databases">
        <title>Updating the genus Pseudomonas: Description of 43 new species and partition of the Pseudomonas putida group.</title>
        <authorList>
            <person name="Girard L."/>
            <person name="Lood C."/>
            <person name="Vandamme P."/>
            <person name="Rokni-Zadeh H."/>
            <person name="Van Noort V."/>
            <person name="Hofte M."/>
            <person name="Lavigne R."/>
            <person name="De Mot R."/>
        </authorList>
    </citation>
    <scope>NUCLEOTIDE SEQUENCE</scope>
    <source>
        <strain evidence="2">SWRI74</strain>
    </source>
</reference>
<organism evidence="2 3">
    <name type="scientific">Pseudomonas azerbaijanoccidentalis</name>
    <dbReference type="NCBI Taxonomy" id="2842347"/>
    <lineage>
        <taxon>Bacteria</taxon>
        <taxon>Pseudomonadati</taxon>
        <taxon>Pseudomonadota</taxon>
        <taxon>Gammaproteobacteria</taxon>
        <taxon>Pseudomonadales</taxon>
        <taxon>Pseudomonadaceae</taxon>
        <taxon>Pseudomonas</taxon>
    </lineage>
</organism>
<evidence type="ECO:0000256" key="1">
    <source>
        <dbReference type="SAM" id="MobiDB-lite"/>
    </source>
</evidence>
<gene>
    <name evidence="2" type="ORF">KVG88_30465</name>
</gene>
<dbReference type="RefSeq" id="WP_217873600.1">
    <property type="nucleotide sequence ID" value="NZ_JAHSTU010000014.1"/>
</dbReference>
<comment type="caution">
    <text evidence="2">The sequence shown here is derived from an EMBL/GenBank/DDBJ whole genome shotgun (WGS) entry which is preliminary data.</text>
</comment>
<keyword evidence="3" id="KW-1185">Reference proteome</keyword>
<feature type="region of interest" description="Disordered" evidence="1">
    <location>
        <begin position="1"/>
        <end position="21"/>
    </location>
</feature>
<evidence type="ECO:0000313" key="3">
    <source>
        <dbReference type="Proteomes" id="UP001049200"/>
    </source>
</evidence>
<protein>
    <submittedName>
        <fullName evidence="2">Uncharacterized protein</fullName>
    </submittedName>
</protein>
<feature type="non-terminal residue" evidence="2">
    <location>
        <position position="91"/>
    </location>
</feature>
<sequence length="91" mass="10327">MAKPEREQALKGGKKRMGRPVSNVEAKERMTFWMLTALVFKLRALAFEKKVPYSTAFNDMVRNAPEPVIEIGEDQLPKKVAKYSSADERGL</sequence>
<dbReference type="Proteomes" id="UP001049200">
    <property type="component" value="Unassembled WGS sequence"/>
</dbReference>
<evidence type="ECO:0000313" key="2">
    <source>
        <dbReference type="EMBL" id="MBV4524401.1"/>
    </source>
</evidence>
<dbReference type="EMBL" id="JAHSTU010000014">
    <property type="protein sequence ID" value="MBV4524401.1"/>
    <property type="molecule type" value="Genomic_DNA"/>
</dbReference>